<keyword evidence="2 7" id="KW-0645">Protease</keyword>
<evidence type="ECO:0000256" key="4">
    <source>
        <dbReference type="SAM" id="MobiDB-lite"/>
    </source>
</evidence>
<dbReference type="InterPro" id="IPR036034">
    <property type="entry name" value="PDZ_sf"/>
</dbReference>
<dbReference type="GO" id="GO:0006508">
    <property type="term" value="P:proteolysis"/>
    <property type="evidence" value="ECO:0007669"/>
    <property type="project" value="UniProtKB-KW"/>
</dbReference>
<feature type="signal peptide" evidence="5">
    <location>
        <begin position="1"/>
        <end position="30"/>
    </location>
</feature>
<dbReference type="Proteomes" id="UP000318017">
    <property type="component" value="Chromosome"/>
</dbReference>
<dbReference type="GO" id="GO:0004252">
    <property type="term" value="F:serine-type endopeptidase activity"/>
    <property type="evidence" value="ECO:0007669"/>
    <property type="project" value="InterPro"/>
</dbReference>
<dbReference type="Pfam" id="PF13180">
    <property type="entry name" value="PDZ_2"/>
    <property type="match status" value="1"/>
</dbReference>
<dbReference type="SMART" id="SM00228">
    <property type="entry name" value="PDZ"/>
    <property type="match status" value="1"/>
</dbReference>
<sequence length="421" mass="44883" precursor="true">MVRKLCLTRRLICIALGLLAAKLNVATAHAQIVLRPSLDPPSAASEYANGDYADSSRRQRPVSREAPLSSVSRDYNQPVLPESNSRAHEFKELRAEADALSRQLTLVRRIVHFASPTIVHIEATKTAETGKGFASSRIEEAGAGVLVNVAGTPHVLTNRHVIHPADIHSIRLELNSGRRLQPTQVWTDPSTDVAIIQIAERDLVTAELGDSDAMEVGDFVLAIGSPFGLSHSVTSGILSAKGRRNLELGSKEIEIQNFFQTDAAINPGNSGGPLLNYYGQIVGINTAIASNSGGNEGIGFTIPINMAMVVAEQLVSSGRLQRAYLGVQLENAFDPITARRLGLGTNMGALVKSIIPNSPADRGGVRVGDVILEFNGSKIYNDGHLVQSVGLTPVGKSVSLVIFRNGQKLQATAVLDSSPES</sequence>
<dbReference type="PRINTS" id="PR00834">
    <property type="entry name" value="PROTEASES2C"/>
</dbReference>
<keyword evidence="5" id="KW-0732">Signal</keyword>
<gene>
    <name evidence="7" type="primary">htrA_3</name>
    <name evidence="7" type="ORF">Q31a_24200</name>
</gene>
<feature type="chain" id="PRO_5021876178" evidence="5">
    <location>
        <begin position="31"/>
        <end position="421"/>
    </location>
</feature>
<dbReference type="InterPro" id="IPR001940">
    <property type="entry name" value="Peptidase_S1C"/>
</dbReference>
<evidence type="ECO:0000256" key="5">
    <source>
        <dbReference type="SAM" id="SignalP"/>
    </source>
</evidence>
<evidence type="ECO:0000313" key="8">
    <source>
        <dbReference type="Proteomes" id="UP000318017"/>
    </source>
</evidence>
<dbReference type="PANTHER" id="PTHR22939:SF129">
    <property type="entry name" value="SERINE PROTEASE HTRA2, MITOCHONDRIAL"/>
    <property type="match status" value="1"/>
</dbReference>
<feature type="domain" description="PDZ" evidence="6">
    <location>
        <begin position="314"/>
        <end position="406"/>
    </location>
</feature>
<dbReference type="SUPFAM" id="SSF50156">
    <property type="entry name" value="PDZ domain-like"/>
    <property type="match status" value="1"/>
</dbReference>
<evidence type="ECO:0000256" key="3">
    <source>
        <dbReference type="ARBA" id="ARBA00022801"/>
    </source>
</evidence>
<dbReference type="EMBL" id="CP036298">
    <property type="protein sequence ID" value="QDV24107.1"/>
    <property type="molecule type" value="Genomic_DNA"/>
</dbReference>
<protein>
    <submittedName>
        <fullName evidence="7">Serine protease HtrA</fullName>
    </submittedName>
</protein>
<name>A0A518G692_9BACT</name>
<dbReference type="Gene3D" id="2.40.10.120">
    <property type="match status" value="1"/>
</dbReference>
<dbReference type="SUPFAM" id="SSF50494">
    <property type="entry name" value="Trypsin-like serine proteases"/>
    <property type="match status" value="1"/>
</dbReference>
<evidence type="ECO:0000313" key="7">
    <source>
        <dbReference type="EMBL" id="QDV24107.1"/>
    </source>
</evidence>
<comment type="similarity">
    <text evidence="1">Belongs to the peptidase S1C family.</text>
</comment>
<dbReference type="AlphaFoldDB" id="A0A518G692"/>
<dbReference type="Gene3D" id="2.30.42.10">
    <property type="match status" value="1"/>
</dbReference>
<proteinExistence type="inferred from homology"/>
<feature type="region of interest" description="Disordered" evidence="4">
    <location>
        <begin position="45"/>
        <end position="84"/>
    </location>
</feature>
<keyword evidence="3" id="KW-0378">Hydrolase</keyword>
<dbReference type="InterPro" id="IPR009003">
    <property type="entry name" value="Peptidase_S1_PA"/>
</dbReference>
<dbReference type="PROSITE" id="PS50106">
    <property type="entry name" value="PDZ"/>
    <property type="match status" value="1"/>
</dbReference>
<dbReference type="KEGG" id="ahel:Q31a_24200"/>
<dbReference type="Pfam" id="PF13365">
    <property type="entry name" value="Trypsin_2"/>
    <property type="match status" value="1"/>
</dbReference>
<evidence type="ECO:0000256" key="2">
    <source>
        <dbReference type="ARBA" id="ARBA00022670"/>
    </source>
</evidence>
<organism evidence="7 8">
    <name type="scientific">Aureliella helgolandensis</name>
    <dbReference type="NCBI Taxonomy" id="2527968"/>
    <lineage>
        <taxon>Bacteria</taxon>
        <taxon>Pseudomonadati</taxon>
        <taxon>Planctomycetota</taxon>
        <taxon>Planctomycetia</taxon>
        <taxon>Pirellulales</taxon>
        <taxon>Pirellulaceae</taxon>
        <taxon>Aureliella</taxon>
    </lineage>
</organism>
<accession>A0A518G692</accession>
<reference evidence="7 8" key="1">
    <citation type="submission" date="2019-02" db="EMBL/GenBank/DDBJ databases">
        <title>Deep-cultivation of Planctomycetes and their phenomic and genomic characterization uncovers novel biology.</title>
        <authorList>
            <person name="Wiegand S."/>
            <person name="Jogler M."/>
            <person name="Boedeker C."/>
            <person name="Pinto D."/>
            <person name="Vollmers J."/>
            <person name="Rivas-Marin E."/>
            <person name="Kohn T."/>
            <person name="Peeters S.H."/>
            <person name="Heuer A."/>
            <person name="Rast P."/>
            <person name="Oberbeckmann S."/>
            <person name="Bunk B."/>
            <person name="Jeske O."/>
            <person name="Meyerdierks A."/>
            <person name="Storesund J.E."/>
            <person name="Kallscheuer N."/>
            <person name="Luecker S."/>
            <person name="Lage O.M."/>
            <person name="Pohl T."/>
            <person name="Merkel B.J."/>
            <person name="Hornburger P."/>
            <person name="Mueller R.-W."/>
            <person name="Bruemmer F."/>
            <person name="Labrenz M."/>
            <person name="Spormann A.M."/>
            <person name="Op den Camp H."/>
            <person name="Overmann J."/>
            <person name="Amann R."/>
            <person name="Jetten M.S.M."/>
            <person name="Mascher T."/>
            <person name="Medema M.H."/>
            <person name="Devos D.P."/>
            <person name="Kaster A.-K."/>
            <person name="Ovreas L."/>
            <person name="Rohde M."/>
            <person name="Galperin M.Y."/>
            <person name="Jogler C."/>
        </authorList>
    </citation>
    <scope>NUCLEOTIDE SEQUENCE [LARGE SCALE GENOMIC DNA]</scope>
    <source>
        <strain evidence="7 8">Q31a</strain>
    </source>
</reference>
<evidence type="ECO:0000259" key="6">
    <source>
        <dbReference type="PROSITE" id="PS50106"/>
    </source>
</evidence>
<keyword evidence="8" id="KW-1185">Reference proteome</keyword>
<dbReference type="PANTHER" id="PTHR22939">
    <property type="entry name" value="SERINE PROTEASE FAMILY S1C HTRA-RELATED"/>
    <property type="match status" value="1"/>
</dbReference>
<evidence type="ECO:0000256" key="1">
    <source>
        <dbReference type="ARBA" id="ARBA00010541"/>
    </source>
</evidence>
<dbReference type="InterPro" id="IPR001478">
    <property type="entry name" value="PDZ"/>
</dbReference>